<dbReference type="Proteomes" id="UP000538666">
    <property type="component" value="Unassembled WGS sequence"/>
</dbReference>
<dbReference type="InterPro" id="IPR011611">
    <property type="entry name" value="PfkB_dom"/>
</dbReference>
<keyword evidence="6" id="KW-1185">Reference proteome</keyword>
<dbReference type="GO" id="GO:0016301">
    <property type="term" value="F:kinase activity"/>
    <property type="evidence" value="ECO:0007669"/>
    <property type="project" value="UniProtKB-KW"/>
</dbReference>
<feature type="domain" description="Carbohydrate kinase PfkB" evidence="4">
    <location>
        <begin position="11"/>
        <end position="300"/>
    </location>
</feature>
<dbReference type="InterPro" id="IPR050306">
    <property type="entry name" value="PfkB_Carbo_kinase"/>
</dbReference>
<proteinExistence type="inferred from homology"/>
<dbReference type="PANTHER" id="PTHR43085:SF57">
    <property type="entry name" value="CARBOHYDRATE KINASE PFKB DOMAIN-CONTAINING PROTEIN"/>
    <property type="match status" value="1"/>
</dbReference>
<keyword evidence="2" id="KW-0808">Transferase</keyword>
<accession>A0A841JQK2</accession>
<evidence type="ECO:0000259" key="4">
    <source>
        <dbReference type="Pfam" id="PF00294"/>
    </source>
</evidence>
<dbReference type="CDD" id="cd01166">
    <property type="entry name" value="KdgK"/>
    <property type="match status" value="1"/>
</dbReference>
<dbReference type="EMBL" id="JACHEK010000002">
    <property type="protein sequence ID" value="MBB6143430.1"/>
    <property type="molecule type" value="Genomic_DNA"/>
</dbReference>
<dbReference type="AlphaFoldDB" id="A0A841JQK2"/>
<dbReference type="Pfam" id="PF00294">
    <property type="entry name" value="PfkB"/>
    <property type="match status" value="1"/>
</dbReference>
<evidence type="ECO:0000313" key="6">
    <source>
        <dbReference type="Proteomes" id="UP000538666"/>
    </source>
</evidence>
<evidence type="ECO:0000256" key="1">
    <source>
        <dbReference type="ARBA" id="ARBA00010688"/>
    </source>
</evidence>
<name>A0A841JQK2_9BACT</name>
<comment type="similarity">
    <text evidence="1">Belongs to the carbohydrate kinase PfkB family.</text>
</comment>
<organism evidence="5 6">
    <name type="scientific">Silvibacterium bohemicum</name>
    <dbReference type="NCBI Taxonomy" id="1577686"/>
    <lineage>
        <taxon>Bacteria</taxon>
        <taxon>Pseudomonadati</taxon>
        <taxon>Acidobacteriota</taxon>
        <taxon>Terriglobia</taxon>
        <taxon>Terriglobales</taxon>
        <taxon>Acidobacteriaceae</taxon>
        <taxon>Silvibacterium</taxon>
    </lineage>
</organism>
<keyword evidence="3 5" id="KW-0418">Kinase</keyword>
<evidence type="ECO:0000313" key="5">
    <source>
        <dbReference type="EMBL" id="MBB6143430.1"/>
    </source>
</evidence>
<sequence length="320" mass="34489">MSGADSQKRFDVTLVGESNIDLLLYGLPDDLPPERELLADRMAMHLGGSPAITAHNLVALGSRVGFVTASAGDTFADLCLRDLTTAGVDLSRAIRKDDGLSTGFTVLLQHSNFRRTLTYPGVTHSIRYCDLDLGYLRSARHFHLSSYFLQENLRPDIPRLLAELKEAGLTISFDPNDDPSGEWDSSIYEALAYVDILLPNEREACRIARVPQLDIALHNLAAIVPTVVVKRGAQGAVALTNGKRYTAIAAPVTPVDAVGAGDSFNAGFLHAYLKGEPIDRCLAFGNLAGAFSTTQAGGIAAFCNADERSRFFANHAVEAR</sequence>
<reference evidence="5 6" key="1">
    <citation type="submission" date="2020-08" db="EMBL/GenBank/DDBJ databases">
        <title>Genomic Encyclopedia of Type Strains, Phase IV (KMG-IV): sequencing the most valuable type-strain genomes for metagenomic binning, comparative biology and taxonomic classification.</title>
        <authorList>
            <person name="Goeker M."/>
        </authorList>
    </citation>
    <scope>NUCLEOTIDE SEQUENCE [LARGE SCALE GENOMIC DNA]</scope>
    <source>
        <strain evidence="5 6">DSM 103733</strain>
    </source>
</reference>
<dbReference type="RefSeq" id="WP_050062305.1">
    <property type="nucleotide sequence ID" value="NZ_JACHEK010000002.1"/>
</dbReference>
<gene>
    <name evidence="5" type="ORF">HNQ77_001374</name>
</gene>
<evidence type="ECO:0000256" key="2">
    <source>
        <dbReference type="ARBA" id="ARBA00022679"/>
    </source>
</evidence>
<protein>
    <submittedName>
        <fullName evidence="5">Sugar/nucleoside kinase (Ribokinase family)</fullName>
    </submittedName>
</protein>
<evidence type="ECO:0000256" key="3">
    <source>
        <dbReference type="ARBA" id="ARBA00022777"/>
    </source>
</evidence>
<dbReference type="SUPFAM" id="SSF53613">
    <property type="entry name" value="Ribokinase-like"/>
    <property type="match status" value="1"/>
</dbReference>
<dbReference type="InterPro" id="IPR029056">
    <property type="entry name" value="Ribokinase-like"/>
</dbReference>
<dbReference type="Gene3D" id="3.40.1190.20">
    <property type="match status" value="1"/>
</dbReference>
<comment type="caution">
    <text evidence="5">The sequence shown here is derived from an EMBL/GenBank/DDBJ whole genome shotgun (WGS) entry which is preliminary data.</text>
</comment>
<dbReference type="PANTHER" id="PTHR43085">
    <property type="entry name" value="HEXOKINASE FAMILY MEMBER"/>
    <property type="match status" value="1"/>
</dbReference>